<name>A0ABS4XPP4_GLUPR</name>
<dbReference type="Pfam" id="PF00932">
    <property type="entry name" value="LTD"/>
    <property type="match status" value="1"/>
</dbReference>
<proteinExistence type="predicted"/>
<evidence type="ECO:0000256" key="1">
    <source>
        <dbReference type="SAM" id="SignalP"/>
    </source>
</evidence>
<dbReference type="PANTHER" id="PTHR46211:SF1">
    <property type="entry name" value="GLYCEROPHOSPHODIESTER PHOSPHODIESTERASE, CYTOPLASMIC"/>
    <property type="match status" value="1"/>
</dbReference>
<feature type="domain" description="GP-PDE" evidence="2">
    <location>
        <begin position="35"/>
        <end position="283"/>
    </location>
</feature>
<feature type="signal peptide" evidence="1">
    <location>
        <begin position="1"/>
        <end position="25"/>
    </location>
</feature>
<dbReference type="SUPFAM" id="SSF74853">
    <property type="entry name" value="Lamin A/C globular tail domain"/>
    <property type="match status" value="1"/>
</dbReference>
<dbReference type="InterPro" id="IPR001322">
    <property type="entry name" value="Lamin_tail_dom"/>
</dbReference>
<organism evidence="3 4">
    <name type="scientific">Glutamicibacter protophormiae</name>
    <name type="common">Brevibacterium protophormiae</name>
    <dbReference type="NCBI Taxonomy" id="37930"/>
    <lineage>
        <taxon>Bacteria</taxon>
        <taxon>Bacillati</taxon>
        <taxon>Actinomycetota</taxon>
        <taxon>Actinomycetes</taxon>
        <taxon>Micrococcales</taxon>
        <taxon>Micrococcaceae</taxon>
        <taxon>Glutamicibacter</taxon>
    </lineage>
</organism>
<dbReference type="InterPro" id="IPR036415">
    <property type="entry name" value="Lamin_tail_dom_sf"/>
</dbReference>
<dbReference type="GO" id="GO:0008889">
    <property type="term" value="F:glycerophosphodiester phosphodiesterase activity"/>
    <property type="evidence" value="ECO:0007669"/>
    <property type="project" value="UniProtKB-EC"/>
</dbReference>
<dbReference type="RefSeq" id="WP_188948384.1">
    <property type="nucleotide sequence ID" value="NZ_BMPH01000007.1"/>
</dbReference>
<dbReference type="Proteomes" id="UP001195422">
    <property type="component" value="Unassembled WGS sequence"/>
</dbReference>
<feature type="chain" id="PRO_5047094187" evidence="1">
    <location>
        <begin position="26"/>
        <end position="401"/>
    </location>
</feature>
<dbReference type="SUPFAM" id="SSF51695">
    <property type="entry name" value="PLC-like phosphodiesterases"/>
    <property type="match status" value="1"/>
</dbReference>
<sequence>MTLRPLALGALALSLTAGIAVPAAAAPVGNTADETTLIGHRGAAGVAPENTLSAIKAGSQSGADYIEIDVQLSKDGVPFIFHDDTPSRTTNAKDVFPGRENDPITSFTWEELQQLDAGSYFSAAFAGEKIPHFDSVPGVLTGTTGVYIEIKSPAKSPGVEQLVADALAEGEGWSRLLEKDRIEVLGFDAASNRTFAQLAPGVPLQQLAGSVPDAATLENYAQFADSFGTSYRTLDAAGAQRVKDAGLQLGVYTVNSAEAAEQSLDLGVERITGDFPQQVARHLSGRKPFPSNDGLVIAESVNDVPGNDLQPQTGEHVVLENTGHRTLSLEGYLVRDAANNVMRIPAGYQLEPGQQLRLYPGPGTNSSQAVYLGGSVAVLNNGGDSLALWNSKERLMDTYAN</sequence>
<keyword evidence="3" id="KW-0378">Hydrolase</keyword>
<keyword evidence="4" id="KW-1185">Reference proteome</keyword>
<keyword evidence="1" id="KW-0732">Signal</keyword>
<protein>
    <submittedName>
        <fullName evidence="3">Glycerophosphoryl diester phosphodiesterase</fullName>
        <ecNumber evidence="3">3.1.4.46</ecNumber>
    </submittedName>
</protein>
<evidence type="ECO:0000313" key="4">
    <source>
        <dbReference type="Proteomes" id="UP001195422"/>
    </source>
</evidence>
<dbReference type="InterPro" id="IPR017946">
    <property type="entry name" value="PLC-like_Pdiesterase_TIM-brl"/>
</dbReference>
<dbReference type="Gene3D" id="2.60.40.1260">
    <property type="entry name" value="Lamin Tail domain"/>
    <property type="match status" value="1"/>
</dbReference>
<reference evidence="3 4" key="1">
    <citation type="submission" date="2021-03" db="EMBL/GenBank/DDBJ databases">
        <title>Sequencing the genomes of 1000 actinobacteria strains.</title>
        <authorList>
            <person name="Klenk H.-P."/>
        </authorList>
    </citation>
    <scope>NUCLEOTIDE SEQUENCE [LARGE SCALE GENOMIC DNA]</scope>
    <source>
        <strain evidence="3 4">DSM 20168</strain>
    </source>
</reference>
<dbReference type="PANTHER" id="PTHR46211">
    <property type="entry name" value="GLYCEROPHOSPHORYL DIESTER PHOSPHODIESTERASE"/>
    <property type="match status" value="1"/>
</dbReference>
<accession>A0ABS4XPP4</accession>
<dbReference type="InterPro" id="IPR030395">
    <property type="entry name" value="GP_PDE_dom"/>
</dbReference>
<dbReference type="Gene3D" id="3.20.20.190">
    <property type="entry name" value="Phosphatidylinositol (PI) phosphodiesterase"/>
    <property type="match status" value="1"/>
</dbReference>
<dbReference type="Pfam" id="PF03009">
    <property type="entry name" value="GDPD"/>
    <property type="match status" value="1"/>
</dbReference>
<gene>
    <name evidence="3" type="ORF">JOF39_001436</name>
</gene>
<evidence type="ECO:0000259" key="2">
    <source>
        <dbReference type="PROSITE" id="PS51704"/>
    </source>
</evidence>
<evidence type="ECO:0000313" key="3">
    <source>
        <dbReference type="EMBL" id="MBP2398355.1"/>
    </source>
</evidence>
<dbReference type="PROSITE" id="PS51704">
    <property type="entry name" value="GP_PDE"/>
    <property type="match status" value="1"/>
</dbReference>
<dbReference type="EC" id="3.1.4.46" evidence="3"/>
<comment type="caution">
    <text evidence="3">The sequence shown here is derived from an EMBL/GenBank/DDBJ whole genome shotgun (WGS) entry which is preliminary data.</text>
</comment>
<dbReference type="EMBL" id="JAGIOJ010000001">
    <property type="protein sequence ID" value="MBP2398355.1"/>
    <property type="molecule type" value="Genomic_DNA"/>
</dbReference>